<keyword evidence="1" id="KW-0732">Signal</keyword>
<name>A0A9P4TJX1_CURKU</name>
<evidence type="ECO:0000256" key="1">
    <source>
        <dbReference type="SAM" id="SignalP"/>
    </source>
</evidence>
<protein>
    <submittedName>
        <fullName evidence="2">Uncharacterized protein</fullName>
    </submittedName>
</protein>
<dbReference type="AlphaFoldDB" id="A0A9P4TJX1"/>
<dbReference type="EMBL" id="SWKU01000004">
    <property type="protein sequence ID" value="KAF3007622.1"/>
    <property type="molecule type" value="Genomic_DNA"/>
</dbReference>
<dbReference type="Proteomes" id="UP000801428">
    <property type="component" value="Unassembled WGS sequence"/>
</dbReference>
<accession>A0A9P4TJX1</accession>
<proteinExistence type="predicted"/>
<feature type="signal peptide" evidence="1">
    <location>
        <begin position="1"/>
        <end position="18"/>
    </location>
</feature>
<feature type="chain" id="PRO_5040232104" evidence="1">
    <location>
        <begin position="19"/>
        <end position="891"/>
    </location>
</feature>
<keyword evidence="3" id="KW-1185">Reference proteome</keyword>
<gene>
    <name evidence="2" type="ORF">E8E13_008259</name>
</gene>
<sequence>MTLQHLLMVLCVADLSTASRFEYRRGADHITAPYFNKTTQTETSIFIAPTASPALSILTPTDSSRVIATAPWSTYLDISPTGRDPGPSYLPEAIPYNTTRLASASCTVNVLDASLDWWYPPVYFHPVASVAASWGNYSANSESYTLIPETTTFDATSAIQTAKACTHEWITYTAINYTAQECIRYTEKPTAASTAVLFRSAVPPLPSNLEIAQDQAWLYDGLDIELPPMTTAVSIAPNVTAVETMPTPFVRFSAYEIARGNSTKTIQLGSMHVEPYPQDDVAHHSTTTGVVPSRFMNQITQSACEAGRLVAVVTVIVVVEMYYPRVLGNWWVHPEEPASGWEETTEADWGMFEGISVKAQSQVTKDGGLFTTEMEQGARPTAKPDVVGVSPEPTRAQTVGSIGTVPIVVGPSPAIVVGSQTLWPGGSTATVEGTPVALVPSAAAIVVGDTSFLIPAIPRPGSQMTIGTLGNIPVVVGPSAGVIVGTQTLQPGSGHIIVGPGTTVSLVPTATAVVVGATTSILQQVKSQKSQPSAPPAITLGSKTIVPNAATQYWFAPGQILTPGGTVLVEGTRLSLDISAAFVMVGSSTEALPLESQTIPSRPQLVFGGSTFTALATRVPAEGFQGDSFSTSNRPEQQNVDDEWAGPTFVISGQTLVPGGVPITLSGSTLSLAPSGAFLVIDGSTTHLATPLAAEAVHATPPPLTIGNGVFKPLPGTGTTYQVGAAMLTPGGSVVVAGTTISLAMGATALVINGVTTSLLAQAIPSITNPPLLTIGHETYTAVSGSITAYIIGGQTLTPGGTITVEGTTIVLSPFATELIYGVSGQSKSTALFPATTSSEMKTTAAASASEGQSGGAQAAPTSSSRGVASQLKASFTAFAGAAACMGWLLT</sequence>
<evidence type="ECO:0000313" key="2">
    <source>
        <dbReference type="EMBL" id="KAF3007622.1"/>
    </source>
</evidence>
<evidence type="ECO:0000313" key="3">
    <source>
        <dbReference type="Proteomes" id="UP000801428"/>
    </source>
</evidence>
<dbReference type="OrthoDB" id="3642826at2759"/>
<organism evidence="2 3">
    <name type="scientific">Curvularia kusanoi</name>
    <name type="common">Cochliobolus kusanoi</name>
    <dbReference type="NCBI Taxonomy" id="90978"/>
    <lineage>
        <taxon>Eukaryota</taxon>
        <taxon>Fungi</taxon>
        <taxon>Dikarya</taxon>
        <taxon>Ascomycota</taxon>
        <taxon>Pezizomycotina</taxon>
        <taxon>Dothideomycetes</taxon>
        <taxon>Pleosporomycetidae</taxon>
        <taxon>Pleosporales</taxon>
        <taxon>Pleosporineae</taxon>
        <taxon>Pleosporaceae</taxon>
        <taxon>Curvularia</taxon>
    </lineage>
</organism>
<reference evidence="2" key="1">
    <citation type="submission" date="2019-04" db="EMBL/GenBank/DDBJ databases">
        <title>Sequencing of skin fungus with MAO and IRED activity.</title>
        <authorList>
            <person name="Marsaioli A.J."/>
            <person name="Bonatto J.M.C."/>
            <person name="Reis Junior O."/>
        </authorList>
    </citation>
    <scope>NUCLEOTIDE SEQUENCE</scope>
    <source>
        <strain evidence="2">30M1</strain>
    </source>
</reference>
<comment type="caution">
    <text evidence="2">The sequence shown here is derived from an EMBL/GenBank/DDBJ whole genome shotgun (WGS) entry which is preliminary data.</text>
</comment>